<dbReference type="KEGG" id="sbk:SHEWBE_4474"/>
<dbReference type="AlphaFoldDB" id="A0A330MAH4"/>
<evidence type="ECO:0000313" key="2">
    <source>
        <dbReference type="Proteomes" id="UP000250123"/>
    </source>
</evidence>
<reference evidence="2" key="1">
    <citation type="submission" date="2018-06" db="EMBL/GenBank/DDBJ databases">
        <authorList>
            <person name="Cea G.-C."/>
            <person name="William W."/>
        </authorList>
    </citation>
    <scope>NUCLEOTIDE SEQUENCE [LARGE SCALE GENOMIC DNA]</scope>
    <source>
        <strain evidence="2">DB21MT-2</strain>
    </source>
</reference>
<evidence type="ECO:0000313" key="1">
    <source>
        <dbReference type="EMBL" id="SQH78434.1"/>
    </source>
</evidence>
<organism evidence="1 2">
    <name type="scientific">Shewanella benthica</name>
    <dbReference type="NCBI Taxonomy" id="43661"/>
    <lineage>
        <taxon>Bacteria</taxon>
        <taxon>Pseudomonadati</taxon>
        <taxon>Pseudomonadota</taxon>
        <taxon>Gammaproteobacteria</taxon>
        <taxon>Alteromonadales</taxon>
        <taxon>Shewanellaceae</taxon>
        <taxon>Shewanella</taxon>
    </lineage>
</organism>
<gene>
    <name evidence="1" type="ORF">SHEWBE_4474</name>
</gene>
<accession>A0A330MAH4</accession>
<sequence length="84" mass="9208">MPNSVWNRIGLVGSEPASMLPKLTAPSTLSYQSLRFGLVVELVMNKVTMDVHVFVKGHPSGWLSPHSVGQNVCVYLGRIKIIMS</sequence>
<proteinExistence type="predicted"/>
<dbReference type="EMBL" id="LS483452">
    <property type="protein sequence ID" value="SQH78434.1"/>
    <property type="molecule type" value="Genomic_DNA"/>
</dbReference>
<name>A0A330MAH4_9GAMM</name>
<dbReference type="Proteomes" id="UP000250123">
    <property type="component" value="Chromosome SHEWBE"/>
</dbReference>
<protein>
    <submittedName>
        <fullName evidence="1">Uncharacterized protein</fullName>
    </submittedName>
</protein>